<accession>A0A7W6LRF2</accession>
<reference evidence="2 3" key="1">
    <citation type="submission" date="2020-08" db="EMBL/GenBank/DDBJ databases">
        <title>Genomic Encyclopedia of Type Strains, Phase IV (KMG-IV): sequencing the most valuable type-strain genomes for metagenomic binning, comparative biology and taxonomic classification.</title>
        <authorList>
            <person name="Goeker M."/>
        </authorList>
    </citation>
    <scope>NUCLEOTIDE SEQUENCE [LARGE SCALE GENOMIC DNA]</scope>
    <source>
        <strain evidence="2 3">DSM 19371</strain>
    </source>
</reference>
<evidence type="ECO:0000313" key="3">
    <source>
        <dbReference type="Proteomes" id="UP000590524"/>
    </source>
</evidence>
<sequence>MASKPGVAIRLNTEGKAGVKSDLADIRQAGERTFDGIGDSARQLGQEASREAERIASAYERAASRADRAFDVAFDADRRRAAQAAKLSAIMPKTALQMQIENASGSYAGGGRVEQDLGAASGLPQFEGSARASAYAIQELLNREEALIAKATALKAVLDPVTAAQNRFNAEMAELKAMAPHLTVDELAQAEARLKMELDSTVNSHQRATAASGAFRAGMQQAGYQVQDFFVQVAGGTDAVRAFSMQAPQFIGSLQVMSSGAETGAGKFATFARILGGPWGVALGIGIPLVGMLAENILSGGDAAEKAGKSTLSLADAQTEVNRVMALDKSGDVAAAARDLAGARMQQSVATLQAARAEAALAQAAARKRLDDIADGSEQRQVTRIEVVPGSRARRTVTTTEDVPISDRRARGQGSLLDRERREAQQQYDASTASLERYDNILNRVSTTTLRVALTNDSSLRDARLKLATATDAVGRATAQRDIIEREARIRMEATQAGTAARTAAEAEYTKVVKAANLEVEQVRDRERHAGQSRRDSAKDAREAAKDQRELDQALASLEKRFDPTAAAAREYKEELEQISALATKGMLSSDVATNWRAQSRANAFLPDLKDRLAPFAAEEEAEQERKNRLKEIYEQGSDQLQLAQLELVYRGRIGAQEARILELERFRIDLKRKNATISDEELAKLVAQRAELLDLTEILDRQHAAWEELTDAGEHMVDTVLNPDNFRDWGDAGKSILQELRNELWKLAAINPLKNLISGGSLPTLFGSSGLAGLLGGSSATALGTAIGINDLRGLAAAEAGGAAIGTEYASGGATWLAENGPELVQLPRGSKVTPAAETRRILSNGGSGSPVIFAPDLRNAVMTEDLLMQMQAMAAAAGQYGASEGASRALAESRYGSSRSLEGR</sequence>
<evidence type="ECO:0000313" key="2">
    <source>
        <dbReference type="EMBL" id="MBB4149133.1"/>
    </source>
</evidence>
<protein>
    <recommendedName>
        <fullName evidence="4">Bacteriophage tail tape measure N-terminal domain-containing protein</fullName>
    </recommendedName>
</protein>
<feature type="region of interest" description="Disordered" evidence="1">
    <location>
        <begin position="406"/>
        <end position="429"/>
    </location>
</feature>
<dbReference type="RefSeq" id="WP_188082773.1">
    <property type="nucleotide sequence ID" value="NZ_JACIEU010000011.1"/>
</dbReference>
<proteinExistence type="predicted"/>
<dbReference type="Proteomes" id="UP000590524">
    <property type="component" value="Unassembled WGS sequence"/>
</dbReference>
<dbReference type="EMBL" id="JACIEU010000011">
    <property type="protein sequence ID" value="MBB4149133.1"/>
    <property type="molecule type" value="Genomic_DNA"/>
</dbReference>
<dbReference type="AlphaFoldDB" id="A0A7W6LRF2"/>
<feature type="region of interest" description="Disordered" evidence="1">
    <location>
        <begin position="523"/>
        <end position="549"/>
    </location>
</feature>
<keyword evidence="3" id="KW-1185">Reference proteome</keyword>
<evidence type="ECO:0000256" key="1">
    <source>
        <dbReference type="SAM" id="MobiDB-lite"/>
    </source>
</evidence>
<name>A0A7W6LRF2_9SPHN</name>
<organism evidence="2 3">
    <name type="scientific">Sphingobium scionense</name>
    <dbReference type="NCBI Taxonomy" id="1404341"/>
    <lineage>
        <taxon>Bacteria</taxon>
        <taxon>Pseudomonadati</taxon>
        <taxon>Pseudomonadota</taxon>
        <taxon>Alphaproteobacteria</taxon>
        <taxon>Sphingomonadales</taxon>
        <taxon>Sphingomonadaceae</taxon>
        <taxon>Sphingobium</taxon>
    </lineage>
</organism>
<evidence type="ECO:0008006" key="4">
    <source>
        <dbReference type="Google" id="ProtNLM"/>
    </source>
</evidence>
<gene>
    <name evidence="2" type="ORF">GGQ90_002922</name>
</gene>
<comment type="caution">
    <text evidence="2">The sequence shown here is derived from an EMBL/GenBank/DDBJ whole genome shotgun (WGS) entry which is preliminary data.</text>
</comment>